<keyword evidence="1" id="KW-0732">Signal</keyword>
<sequence length="275" mass="29866">MKTIIKKTALFSFLALTFLFIGCTSNDDSSPNEVNFSAEDSQRAAQADNVVEGTFSIMESGYVQVEEEPDNVVNSLFPACTVITILPNGDGGTIILDFGDECQLNNGSVVSGMITLEYGPFTAGTRTINYTFDEFTYNGNGVAGGGEIFREIANSNGNPQSTINEEITVSFPNTTVTATRNGLRVAEWVEGIGTGTWLDNVYHITGNWDTVFTNGFQRSGEVTETLVRKLNCLYLVSGMLEVQQEGLTAAIDWGEGECDNLATFIFNGQEYPIIL</sequence>
<reference evidence="2 3" key="1">
    <citation type="submission" date="2020-04" db="EMBL/GenBank/DDBJ databases">
        <title>Genome sequence of Altibacter aquimarinus strain ALE3EI.</title>
        <authorList>
            <person name="Oh H.-M."/>
            <person name="Jang D."/>
        </authorList>
    </citation>
    <scope>NUCLEOTIDE SEQUENCE [LARGE SCALE GENOMIC DNA]</scope>
    <source>
        <strain evidence="2 3">ALE3EI</strain>
    </source>
</reference>
<evidence type="ECO:0008006" key="4">
    <source>
        <dbReference type="Google" id="ProtNLM"/>
    </source>
</evidence>
<gene>
    <name evidence="2" type="ORF">ALE3EI_0323</name>
</gene>
<proteinExistence type="predicted"/>
<accession>A0A7G8PRE4</accession>
<dbReference type="RefSeq" id="WP_186990183.1">
    <property type="nucleotide sequence ID" value="NZ_CP052909.1"/>
</dbReference>
<organism evidence="2 3">
    <name type="scientific">Constantimarinum furrinae</name>
    <dbReference type="NCBI Taxonomy" id="2562285"/>
    <lineage>
        <taxon>Bacteria</taxon>
        <taxon>Pseudomonadati</taxon>
        <taxon>Bacteroidota</taxon>
        <taxon>Flavobacteriia</taxon>
        <taxon>Flavobacteriales</taxon>
        <taxon>Flavobacteriaceae</taxon>
        <taxon>Altibacter/Constantimarinum group</taxon>
        <taxon>Constantimarinum</taxon>
    </lineage>
</organism>
<dbReference type="KEGG" id="alti:ALE3EI_0323"/>
<evidence type="ECO:0000256" key="1">
    <source>
        <dbReference type="SAM" id="SignalP"/>
    </source>
</evidence>
<protein>
    <recommendedName>
        <fullName evidence="4">Lipoprotein</fullName>
    </recommendedName>
</protein>
<keyword evidence="3" id="KW-1185">Reference proteome</keyword>
<dbReference type="Proteomes" id="UP000515514">
    <property type="component" value="Chromosome"/>
</dbReference>
<feature type="chain" id="PRO_5028965238" description="Lipoprotein" evidence="1">
    <location>
        <begin position="27"/>
        <end position="275"/>
    </location>
</feature>
<evidence type="ECO:0000313" key="2">
    <source>
        <dbReference type="EMBL" id="QNJ96910.1"/>
    </source>
</evidence>
<feature type="signal peptide" evidence="1">
    <location>
        <begin position="1"/>
        <end position="26"/>
    </location>
</feature>
<dbReference type="AlphaFoldDB" id="A0A7G8PRE4"/>
<name>A0A7G8PRE4_9FLAO</name>
<dbReference type="PROSITE" id="PS51257">
    <property type="entry name" value="PROKAR_LIPOPROTEIN"/>
    <property type="match status" value="1"/>
</dbReference>
<dbReference type="EMBL" id="CP052909">
    <property type="protein sequence ID" value="QNJ96910.1"/>
    <property type="molecule type" value="Genomic_DNA"/>
</dbReference>
<evidence type="ECO:0000313" key="3">
    <source>
        <dbReference type="Proteomes" id="UP000515514"/>
    </source>
</evidence>